<keyword evidence="5 8" id="KW-0067">ATP-binding</keyword>
<organism evidence="10 11">
    <name type="scientific">Deinococcus yavapaiensis KR-236</name>
    <dbReference type="NCBI Taxonomy" id="694435"/>
    <lineage>
        <taxon>Bacteria</taxon>
        <taxon>Thermotogati</taxon>
        <taxon>Deinococcota</taxon>
        <taxon>Deinococci</taxon>
        <taxon>Deinococcales</taxon>
        <taxon>Deinococcaceae</taxon>
        <taxon>Deinococcus</taxon>
    </lineage>
</organism>
<evidence type="ECO:0000256" key="3">
    <source>
        <dbReference type="ARBA" id="ARBA00022741"/>
    </source>
</evidence>
<dbReference type="InterPro" id="IPR003136">
    <property type="entry name" value="Cytidylate_kin"/>
</dbReference>
<keyword evidence="11" id="KW-1185">Reference proteome</keyword>
<keyword evidence="4 8" id="KW-0418">Kinase</keyword>
<evidence type="ECO:0000256" key="8">
    <source>
        <dbReference type="HAMAP-Rule" id="MF_00238"/>
    </source>
</evidence>
<evidence type="ECO:0000313" key="11">
    <source>
        <dbReference type="Proteomes" id="UP000248326"/>
    </source>
</evidence>
<comment type="caution">
    <text evidence="10">The sequence shown here is derived from an EMBL/GenBank/DDBJ whole genome shotgun (WGS) entry which is preliminary data.</text>
</comment>
<evidence type="ECO:0000256" key="5">
    <source>
        <dbReference type="ARBA" id="ARBA00022840"/>
    </source>
</evidence>
<accession>A0A318SBD2</accession>
<keyword evidence="3 8" id="KW-0547">Nucleotide-binding</keyword>
<dbReference type="GO" id="GO:0006220">
    <property type="term" value="P:pyrimidine nucleotide metabolic process"/>
    <property type="evidence" value="ECO:0007669"/>
    <property type="project" value="UniProtKB-UniRule"/>
</dbReference>
<feature type="binding site" evidence="8">
    <location>
        <begin position="7"/>
        <end position="15"/>
    </location>
    <ligand>
        <name>ATP</name>
        <dbReference type="ChEBI" id="CHEBI:30616"/>
    </ligand>
</feature>
<comment type="catalytic activity">
    <reaction evidence="7 8">
        <text>CMP + ATP = CDP + ADP</text>
        <dbReference type="Rhea" id="RHEA:11600"/>
        <dbReference type="ChEBI" id="CHEBI:30616"/>
        <dbReference type="ChEBI" id="CHEBI:58069"/>
        <dbReference type="ChEBI" id="CHEBI:60377"/>
        <dbReference type="ChEBI" id="CHEBI:456216"/>
        <dbReference type="EC" id="2.7.4.25"/>
    </reaction>
</comment>
<evidence type="ECO:0000256" key="4">
    <source>
        <dbReference type="ARBA" id="ARBA00022777"/>
    </source>
</evidence>
<dbReference type="EC" id="2.7.4.25" evidence="8"/>
<dbReference type="RefSeq" id="WP_110886956.1">
    <property type="nucleotide sequence ID" value="NZ_QJSX01000008.1"/>
</dbReference>
<dbReference type="GO" id="GO:0005524">
    <property type="term" value="F:ATP binding"/>
    <property type="evidence" value="ECO:0007669"/>
    <property type="project" value="UniProtKB-UniRule"/>
</dbReference>
<dbReference type="HAMAP" id="MF_00238">
    <property type="entry name" value="Cytidyl_kinase_type1"/>
    <property type="match status" value="1"/>
</dbReference>
<gene>
    <name evidence="8" type="primary">cmk</name>
    <name evidence="10" type="ORF">DES52_108128</name>
</gene>
<dbReference type="Proteomes" id="UP000248326">
    <property type="component" value="Unassembled WGS sequence"/>
</dbReference>
<evidence type="ECO:0000259" key="9">
    <source>
        <dbReference type="Pfam" id="PF02224"/>
    </source>
</evidence>
<dbReference type="Gene3D" id="3.40.50.300">
    <property type="entry name" value="P-loop containing nucleotide triphosphate hydrolases"/>
    <property type="match status" value="1"/>
</dbReference>
<dbReference type="Pfam" id="PF02224">
    <property type="entry name" value="Cytidylate_kin"/>
    <property type="match status" value="1"/>
</dbReference>
<dbReference type="InterPro" id="IPR011994">
    <property type="entry name" value="Cytidylate_kinase_dom"/>
</dbReference>
<dbReference type="AlphaFoldDB" id="A0A318SBD2"/>
<evidence type="ECO:0000256" key="6">
    <source>
        <dbReference type="ARBA" id="ARBA00047615"/>
    </source>
</evidence>
<evidence type="ECO:0000256" key="2">
    <source>
        <dbReference type="ARBA" id="ARBA00022679"/>
    </source>
</evidence>
<evidence type="ECO:0000313" key="10">
    <source>
        <dbReference type="EMBL" id="PYE53599.1"/>
    </source>
</evidence>
<dbReference type="OrthoDB" id="9807434at2"/>
<dbReference type="NCBIfam" id="TIGR00017">
    <property type="entry name" value="cmk"/>
    <property type="match status" value="1"/>
</dbReference>
<evidence type="ECO:0000256" key="1">
    <source>
        <dbReference type="ARBA" id="ARBA00009427"/>
    </source>
</evidence>
<reference evidence="10 11" key="1">
    <citation type="submission" date="2018-06" db="EMBL/GenBank/DDBJ databases">
        <title>Genomic Encyclopedia of Type Strains, Phase IV (KMG-IV): sequencing the most valuable type-strain genomes for metagenomic binning, comparative biology and taxonomic classification.</title>
        <authorList>
            <person name="Goeker M."/>
        </authorList>
    </citation>
    <scope>NUCLEOTIDE SEQUENCE [LARGE SCALE GENOMIC DNA]</scope>
    <source>
        <strain evidence="10 11">DSM 18048</strain>
    </source>
</reference>
<evidence type="ECO:0000256" key="7">
    <source>
        <dbReference type="ARBA" id="ARBA00048478"/>
    </source>
</evidence>
<keyword evidence="8" id="KW-0963">Cytoplasm</keyword>
<feature type="domain" description="Cytidylate kinase" evidence="9">
    <location>
        <begin position="3"/>
        <end position="205"/>
    </location>
</feature>
<dbReference type="GO" id="GO:0036431">
    <property type="term" value="F:dCMP kinase activity"/>
    <property type="evidence" value="ECO:0007669"/>
    <property type="project" value="InterPro"/>
</dbReference>
<dbReference type="GO" id="GO:0036430">
    <property type="term" value="F:CMP kinase activity"/>
    <property type="evidence" value="ECO:0007669"/>
    <property type="project" value="RHEA"/>
</dbReference>
<name>A0A318SBD2_9DEIO</name>
<comment type="catalytic activity">
    <reaction evidence="6 8">
        <text>dCMP + ATP = dCDP + ADP</text>
        <dbReference type="Rhea" id="RHEA:25094"/>
        <dbReference type="ChEBI" id="CHEBI:30616"/>
        <dbReference type="ChEBI" id="CHEBI:57566"/>
        <dbReference type="ChEBI" id="CHEBI:58593"/>
        <dbReference type="ChEBI" id="CHEBI:456216"/>
        <dbReference type="EC" id="2.7.4.25"/>
    </reaction>
</comment>
<protein>
    <recommendedName>
        <fullName evidence="8">Cytidylate kinase</fullName>
        <shortName evidence="8">CK</shortName>
        <ecNumber evidence="8">2.7.4.25</ecNumber>
    </recommendedName>
    <alternativeName>
        <fullName evidence="8">Cytidine monophosphate kinase</fullName>
        <shortName evidence="8">CMP kinase</shortName>
    </alternativeName>
</protein>
<sequence>MIVTIDGVAASGKSSVAARVARELGVPFVSSGLLYRGVARLCLREHVNPDDEDALLDLVRRCPLDLRPREQGNEIWCGHQDLTGELHTHEVDETVSHVAKHPRLRDWVNEQLRHVQGSFVVEGRDMGTAVFPQANAKFYLTASPRVRAQRRVQERDEDIGEVEAALRLRDEKDAAQSAPARDAVLIDTSNLSLDDVVANVLRAVRA</sequence>
<dbReference type="InterPro" id="IPR027417">
    <property type="entry name" value="P-loop_NTPase"/>
</dbReference>
<dbReference type="GO" id="GO:0005737">
    <property type="term" value="C:cytoplasm"/>
    <property type="evidence" value="ECO:0007669"/>
    <property type="project" value="UniProtKB-SubCell"/>
</dbReference>
<dbReference type="EMBL" id="QJSX01000008">
    <property type="protein sequence ID" value="PYE53599.1"/>
    <property type="molecule type" value="Genomic_DNA"/>
</dbReference>
<comment type="similarity">
    <text evidence="1 8">Belongs to the cytidylate kinase family. Type 1 subfamily.</text>
</comment>
<comment type="subcellular location">
    <subcellularLocation>
        <location evidence="8">Cytoplasm</location>
    </subcellularLocation>
</comment>
<dbReference type="CDD" id="cd02020">
    <property type="entry name" value="CMPK"/>
    <property type="match status" value="1"/>
</dbReference>
<dbReference type="SUPFAM" id="SSF52540">
    <property type="entry name" value="P-loop containing nucleoside triphosphate hydrolases"/>
    <property type="match status" value="1"/>
</dbReference>
<keyword evidence="2 8" id="KW-0808">Transferase</keyword>
<proteinExistence type="inferred from homology"/>